<name>A0AAE0ZL89_9GAST</name>
<reference evidence="1" key="1">
    <citation type="journal article" date="2023" name="G3 (Bethesda)">
        <title>A reference genome for the long-term kleptoplast-retaining sea slug Elysia crispata morphotype clarki.</title>
        <authorList>
            <person name="Eastman K.E."/>
            <person name="Pendleton A.L."/>
            <person name="Shaikh M.A."/>
            <person name="Suttiyut T."/>
            <person name="Ogas R."/>
            <person name="Tomko P."/>
            <person name="Gavelis G."/>
            <person name="Widhalm J.R."/>
            <person name="Wisecaver J.H."/>
        </authorList>
    </citation>
    <scope>NUCLEOTIDE SEQUENCE</scope>
    <source>
        <strain evidence="1">ECLA1</strain>
    </source>
</reference>
<protein>
    <submittedName>
        <fullName evidence="1">Uncharacterized protein</fullName>
    </submittedName>
</protein>
<evidence type="ECO:0000313" key="1">
    <source>
        <dbReference type="EMBL" id="KAK3771217.1"/>
    </source>
</evidence>
<gene>
    <name evidence="1" type="ORF">RRG08_053360</name>
</gene>
<organism evidence="1 2">
    <name type="scientific">Elysia crispata</name>
    <name type="common">lettuce slug</name>
    <dbReference type="NCBI Taxonomy" id="231223"/>
    <lineage>
        <taxon>Eukaryota</taxon>
        <taxon>Metazoa</taxon>
        <taxon>Spiralia</taxon>
        <taxon>Lophotrochozoa</taxon>
        <taxon>Mollusca</taxon>
        <taxon>Gastropoda</taxon>
        <taxon>Heterobranchia</taxon>
        <taxon>Euthyneura</taxon>
        <taxon>Panpulmonata</taxon>
        <taxon>Sacoglossa</taxon>
        <taxon>Placobranchoidea</taxon>
        <taxon>Plakobranchidae</taxon>
        <taxon>Elysia</taxon>
    </lineage>
</organism>
<accession>A0AAE0ZL89</accession>
<dbReference type="EMBL" id="JAWDGP010003764">
    <property type="protein sequence ID" value="KAK3771217.1"/>
    <property type="molecule type" value="Genomic_DNA"/>
</dbReference>
<keyword evidence="2" id="KW-1185">Reference proteome</keyword>
<proteinExistence type="predicted"/>
<sequence length="67" mass="7432">METSGPGPVSVDVESDELDHDSLALFDDTPQHHNTLPRLMCLSGMTAILADRRSVSIMRFVGFREET</sequence>
<dbReference type="Proteomes" id="UP001283361">
    <property type="component" value="Unassembled WGS sequence"/>
</dbReference>
<dbReference type="AlphaFoldDB" id="A0AAE0ZL89"/>
<comment type="caution">
    <text evidence="1">The sequence shown here is derived from an EMBL/GenBank/DDBJ whole genome shotgun (WGS) entry which is preliminary data.</text>
</comment>
<evidence type="ECO:0000313" key="2">
    <source>
        <dbReference type="Proteomes" id="UP001283361"/>
    </source>
</evidence>